<reference evidence="2" key="1">
    <citation type="submission" date="2024-07" db="EMBL/GenBank/DDBJ databases">
        <title>Two chromosome-level genome assemblies of Korean endemic species Abeliophyllum distichum and Forsythia ovata (Oleaceae).</title>
        <authorList>
            <person name="Jang H."/>
        </authorList>
    </citation>
    <scope>NUCLEOTIDE SEQUENCE [LARGE SCALE GENOMIC DNA]</scope>
</reference>
<evidence type="ECO:0000313" key="2">
    <source>
        <dbReference type="Proteomes" id="UP001604336"/>
    </source>
</evidence>
<name>A0ABD1VR40_9LAMI</name>
<evidence type="ECO:0000313" key="1">
    <source>
        <dbReference type="EMBL" id="KAL2539834.1"/>
    </source>
</evidence>
<organism evidence="1 2">
    <name type="scientific">Abeliophyllum distichum</name>
    <dbReference type="NCBI Taxonomy" id="126358"/>
    <lineage>
        <taxon>Eukaryota</taxon>
        <taxon>Viridiplantae</taxon>
        <taxon>Streptophyta</taxon>
        <taxon>Embryophyta</taxon>
        <taxon>Tracheophyta</taxon>
        <taxon>Spermatophyta</taxon>
        <taxon>Magnoliopsida</taxon>
        <taxon>eudicotyledons</taxon>
        <taxon>Gunneridae</taxon>
        <taxon>Pentapetalae</taxon>
        <taxon>asterids</taxon>
        <taxon>lamiids</taxon>
        <taxon>Lamiales</taxon>
        <taxon>Oleaceae</taxon>
        <taxon>Forsythieae</taxon>
        <taxon>Abeliophyllum</taxon>
    </lineage>
</organism>
<gene>
    <name evidence="1" type="ORF">Adt_00812</name>
</gene>
<protein>
    <submittedName>
        <fullName evidence="1">Uncharacterized protein</fullName>
    </submittedName>
</protein>
<sequence>MAVTTVDICSSLIPSATLLNRAMKSFSSSSLSYANCVRLIAVFLTHLLLAKGVVKFLENSSNVRIDFGGRVATQSLASRLSVGGKALHIIASGVACNLIKSIKDLR</sequence>
<accession>A0ABD1VR40</accession>
<dbReference type="Proteomes" id="UP001604336">
    <property type="component" value="Unassembled WGS sequence"/>
</dbReference>
<dbReference type="AlphaFoldDB" id="A0ABD1VR40"/>
<dbReference type="EMBL" id="JBFOLK010000001">
    <property type="protein sequence ID" value="KAL2539834.1"/>
    <property type="molecule type" value="Genomic_DNA"/>
</dbReference>
<keyword evidence="2" id="KW-1185">Reference proteome</keyword>
<comment type="caution">
    <text evidence="1">The sequence shown here is derived from an EMBL/GenBank/DDBJ whole genome shotgun (WGS) entry which is preliminary data.</text>
</comment>
<proteinExistence type="predicted"/>